<dbReference type="STRING" id="398580.Dshi_1678"/>
<accession>A8LLP2</accession>
<organism evidence="2 3">
    <name type="scientific">Dinoroseobacter shibae (strain DSM 16493 / NCIMB 14021 / DFL 12)</name>
    <dbReference type="NCBI Taxonomy" id="398580"/>
    <lineage>
        <taxon>Bacteria</taxon>
        <taxon>Pseudomonadati</taxon>
        <taxon>Pseudomonadota</taxon>
        <taxon>Alphaproteobacteria</taxon>
        <taxon>Rhodobacterales</taxon>
        <taxon>Roseobacteraceae</taxon>
        <taxon>Dinoroseobacter</taxon>
    </lineage>
</organism>
<dbReference type="AlphaFoldDB" id="A8LLP2"/>
<dbReference type="OrthoDB" id="6369004at2"/>
<dbReference type="eggNOG" id="ENOG5032RXP">
    <property type="taxonomic scope" value="Bacteria"/>
</dbReference>
<keyword evidence="1" id="KW-1133">Transmembrane helix</keyword>
<proteinExistence type="predicted"/>
<dbReference type="KEGG" id="dsh:Dshi_1678"/>
<evidence type="ECO:0000313" key="2">
    <source>
        <dbReference type="EMBL" id="ABV93420.1"/>
    </source>
</evidence>
<evidence type="ECO:0000313" key="3">
    <source>
        <dbReference type="Proteomes" id="UP000006833"/>
    </source>
</evidence>
<keyword evidence="1" id="KW-0472">Membrane</keyword>
<keyword evidence="3" id="KW-1185">Reference proteome</keyword>
<name>A8LLP2_DINSH</name>
<feature type="transmembrane region" description="Helical" evidence="1">
    <location>
        <begin position="209"/>
        <end position="227"/>
    </location>
</feature>
<keyword evidence="1" id="KW-0812">Transmembrane</keyword>
<dbReference type="Proteomes" id="UP000006833">
    <property type="component" value="Chromosome"/>
</dbReference>
<dbReference type="RefSeq" id="WP_012178350.1">
    <property type="nucleotide sequence ID" value="NC_009952.1"/>
</dbReference>
<evidence type="ECO:0008006" key="4">
    <source>
        <dbReference type="Google" id="ProtNLM"/>
    </source>
</evidence>
<feature type="transmembrane region" description="Helical" evidence="1">
    <location>
        <begin position="172"/>
        <end position="197"/>
    </location>
</feature>
<feature type="transmembrane region" description="Helical" evidence="1">
    <location>
        <begin position="20"/>
        <end position="42"/>
    </location>
</feature>
<feature type="transmembrane region" description="Helical" evidence="1">
    <location>
        <begin position="97"/>
        <end position="116"/>
    </location>
</feature>
<evidence type="ECO:0000256" key="1">
    <source>
        <dbReference type="SAM" id="Phobius"/>
    </source>
</evidence>
<protein>
    <recommendedName>
        <fullName evidence="4">SNARE associated Golgi protein</fullName>
    </recommendedName>
</protein>
<sequence length="234" mass="24815">MAPPSPAPTRDIPPGLARSLARLALRVAILVIFAYAAQALVLHAMRLTEALPAASRGTAQMSVLLLALILYAILIAIPFVPGVEIGVALLILRGAEVAPFVYLATLTGLTLAYTAGRVLPHGWLQSTFADLRMHRASALLDRLSELGPERRLALLRSRLPTWLGPHVVRLRYLLLALALNLPGNALLGGGGGLSLLAGFSRLYRPAGTFVTLALATAPIPLLVWAVGPEVLSRN</sequence>
<feature type="transmembrane region" description="Helical" evidence="1">
    <location>
        <begin position="63"/>
        <end position="91"/>
    </location>
</feature>
<gene>
    <name evidence="2" type="ordered locus">Dshi_1678</name>
</gene>
<dbReference type="EMBL" id="CP000830">
    <property type="protein sequence ID" value="ABV93420.1"/>
    <property type="molecule type" value="Genomic_DNA"/>
</dbReference>
<reference evidence="3" key="1">
    <citation type="journal article" date="2010" name="ISME J.">
        <title>The complete genome sequence of the algal symbiont Dinoroseobacter shibae: a hitchhiker's guide to life in the sea.</title>
        <authorList>
            <person name="Wagner-Dobler I."/>
            <person name="Ballhausen B."/>
            <person name="Berger M."/>
            <person name="Brinkhoff T."/>
            <person name="Buchholz I."/>
            <person name="Bunk B."/>
            <person name="Cypionka H."/>
            <person name="Daniel R."/>
            <person name="Drepper T."/>
            <person name="Gerdts G."/>
            <person name="Hahnke S."/>
            <person name="Han C."/>
            <person name="Jahn D."/>
            <person name="Kalhoefer D."/>
            <person name="Kiss H."/>
            <person name="Klenk H.P."/>
            <person name="Kyrpides N."/>
            <person name="Liebl W."/>
            <person name="Liesegang H."/>
            <person name="Meincke L."/>
            <person name="Pati A."/>
            <person name="Petersen J."/>
            <person name="Piekarski T."/>
            <person name="Pommerenke C."/>
            <person name="Pradella S."/>
            <person name="Pukall R."/>
            <person name="Rabus R."/>
            <person name="Stackebrandt E."/>
            <person name="Thole S."/>
            <person name="Thompson L."/>
            <person name="Tielen P."/>
            <person name="Tomasch J."/>
            <person name="von Jan M."/>
            <person name="Wanphrut N."/>
            <person name="Wichels A."/>
            <person name="Zech H."/>
            <person name="Simon M."/>
        </authorList>
    </citation>
    <scope>NUCLEOTIDE SEQUENCE [LARGE SCALE GENOMIC DNA]</scope>
    <source>
        <strain evidence="3">DSM 16493 / NCIMB 14021 / DFL 12</strain>
    </source>
</reference>
<dbReference type="HOGENOM" id="CLU_105415_0_0_5"/>